<feature type="region of interest" description="Disordered" evidence="1">
    <location>
        <begin position="428"/>
        <end position="475"/>
    </location>
</feature>
<evidence type="ECO:0000256" key="1">
    <source>
        <dbReference type="SAM" id="MobiDB-lite"/>
    </source>
</evidence>
<dbReference type="PANTHER" id="PTHR33371">
    <property type="entry name" value="INTERMEMBRANE PHOSPHOLIPID TRANSPORT SYSTEM BINDING PROTEIN MLAD-RELATED"/>
    <property type="match status" value="1"/>
</dbReference>
<keyword evidence="4" id="KW-1185">Reference proteome</keyword>
<keyword evidence="2" id="KW-0812">Transmembrane</keyword>
<organism evidence="3 4">
    <name type="scientific">Pseudonocardia eucalypti</name>
    <dbReference type="NCBI Taxonomy" id="648755"/>
    <lineage>
        <taxon>Bacteria</taxon>
        <taxon>Bacillati</taxon>
        <taxon>Actinomycetota</taxon>
        <taxon>Actinomycetes</taxon>
        <taxon>Pseudonocardiales</taxon>
        <taxon>Pseudonocardiaceae</taxon>
        <taxon>Pseudonocardia</taxon>
    </lineage>
</organism>
<reference evidence="4" key="1">
    <citation type="journal article" date="2019" name="Int. J. Syst. Evol. Microbiol.">
        <title>The Global Catalogue of Microorganisms (GCM) 10K type strain sequencing project: providing services to taxonomists for standard genome sequencing and annotation.</title>
        <authorList>
            <consortium name="The Broad Institute Genomics Platform"/>
            <consortium name="The Broad Institute Genome Sequencing Center for Infectious Disease"/>
            <person name="Wu L."/>
            <person name="Ma J."/>
        </authorList>
    </citation>
    <scope>NUCLEOTIDE SEQUENCE [LARGE SCALE GENOMIC DNA]</scope>
    <source>
        <strain evidence="4">JCM 18303</strain>
    </source>
</reference>
<comment type="caution">
    <text evidence="3">The sequence shown here is derived from an EMBL/GenBank/DDBJ whole genome shotgun (WGS) entry which is preliminary data.</text>
</comment>
<proteinExistence type="predicted"/>
<protein>
    <recommendedName>
        <fullName evidence="5">MCE family protein</fullName>
    </recommendedName>
</protein>
<evidence type="ECO:0000313" key="3">
    <source>
        <dbReference type="EMBL" id="GAA5170803.1"/>
    </source>
</evidence>
<evidence type="ECO:0000256" key="2">
    <source>
        <dbReference type="SAM" id="Phobius"/>
    </source>
</evidence>
<keyword evidence="2" id="KW-1133">Transmembrane helix</keyword>
<sequence>MKKFFMKLFGGPVVHGHQTVSAWKLGVGFLVGVLILGWAVFSKAQITTWLTPGESIQVNFASDYRLRPYFSKAKIAFVPVGMVTGVDKADDGSSIVTVKLFGDARDRLGSEPAAVIRPTTMLGGNYMLDLEPGGDKGRFEGDMIPKERAKLPVELDKIIGTFQPDALQGMRGTLSKFDQTLGGGGRDALQRLFNDAPGALKPSGQVLTALQGRNPDDLTKVVDGFEAMARELAEPKGRLDAITTDLATLSTVLGRNGGNFTATLDELPASLDSADRGLRRLNTTLDTLEDTADDVRPSVQELDKTLDRLDPVLDRAQPVVDDLRDALKDARPLVHKLVPDVREATDLLHELNPTLARVNGPIADLILNPYKGKGPYYQTATDKPIYKELGYAVATLDRATMQNKNGSALPFQAAVVPEFQEGLVANDGRPRSEATMSTLTDPFRINPPIQSPGEPPSPNPGLFPFLGGTPVKGEK</sequence>
<accession>A0ABP9R268</accession>
<feature type="transmembrane region" description="Helical" evidence="2">
    <location>
        <begin position="21"/>
        <end position="41"/>
    </location>
</feature>
<dbReference type="RefSeq" id="WP_185063817.1">
    <property type="nucleotide sequence ID" value="NZ_BAABJP010000045.1"/>
</dbReference>
<evidence type="ECO:0008006" key="5">
    <source>
        <dbReference type="Google" id="ProtNLM"/>
    </source>
</evidence>
<dbReference type="Gene3D" id="1.20.1480.30">
    <property type="entry name" value="Designed four-helix bundle protein"/>
    <property type="match status" value="1"/>
</dbReference>
<dbReference type="PANTHER" id="PTHR33371:SF4">
    <property type="entry name" value="INTERMEMBRANE PHOSPHOLIPID TRANSPORT SYSTEM BINDING PROTEIN MLAD"/>
    <property type="match status" value="1"/>
</dbReference>
<feature type="compositionally biased region" description="Pro residues" evidence="1">
    <location>
        <begin position="449"/>
        <end position="461"/>
    </location>
</feature>
<dbReference type="InterPro" id="IPR052336">
    <property type="entry name" value="MlaD_Phospholipid_Transporter"/>
</dbReference>
<dbReference type="EMBL" id="BAABJP010000045">
    <property type="protein sequence ID" value="GAA5170803.1"/>
    <property type="molecule type" value="Genomic_DNA"/>
</dbReference>
<name>A0ABP9R268_9PSEU</name>
<keyword evidence="2" id="KW-0472">Membrane</keyword>
<gene>
    <name evidence="3" type="ORF">GCM10023321_68460</name>
</gene>
<evidence type="ECO:0000313" key="4">
    <source>
        <dbReference type="Proteomes" id="UP001428817"/>
    </source>
</evidence>
<dbReference type="Proteomes" id="UP001428817">
    <property type="component" value="Unassembled WGS sequence"/>
</dbReference>